<dbReference type="PANTHER" id="PTHR37828">
    <property type="entry name" value="GSR2449 PROTEIN"/>
    <property type="match status" value="1"/>
</dbReference>
<evidence type="ECO:0000256" key="1">
    <source>
        <dbReference type="ARBA" id="ARBA00007689"/>
    </source>
</evidence>
<protein>
    <submittedName>
        <fullName evidence="3">YciI family protein</fullName>
    </submittedName>
</protein>
<evidence type="ECO:0000259" key="2">
    <source>
        <dbReference type="Pfam" id="PF03795"/>
    </source>
</evidence>
<dbReference type="RefSeq" id="WP_369250685.1">
    <property type="nucleotide sequence ID" value="NZ_CP163443.1"/>
</dbReference>
<reference evidence="3" key="1">
    <citation type="submission" date="2024-07" db="EMBL/GenBank/DDBJ databases">
        <authorList>
            <person name="Yu S.T."/>
        </authorList>
    </citation>
    <scope>NUCLEOTIDE SEQUENCE</scope>
    <source>
        <strain evidence="3">R41</strain>
    </source>
</reference>
<dbReference type="Gene3D" id="3.30.70.1060">
    <property type="entry name" value="Dimeric alpha+beta barrel"/>
    <property type="match status" value="1"/>
</dbReference>
<dbReference type="InterPro" id="IPR011008">
    <property type="entry name" value="Dimeric_a/b-barrel"/>
</dbReference>
<proteinExistence type="inferred from homology"/>
<sequence>MFVLELTYTAPLEAVDAALEAHVTWLDKQYAAGVFLASGPKNPRDGGVILAVAEDRARIEEITAGDPFVTSGVCLYRVTEFVATKTAPTLERYRETLG</sequence>
<organism evidence="3">
    <name type="scientific">Streptomyces sp. R41</name>
    <dbReference type="NCBI Taxonomy" id="3238632"/>
    <lineage>
        <taxon>Bacteria</taxon>
        <taxon>Bacillati</taxon>
        <taxon>Actinomycetota</taxon>
        <taxon>Actinomycetes</taxon>
        <taxon>Kitasatosporales</taxon>
        <taxon>Streptomycetaceae</taxon>
        <taxon>Streptomyces</taxon>
    </lineage>
</organism>
<dbReference type="EMBL" id="CP163443">
    <property type="protein sequence ID" value="XDQ57624.1"/>
    <property type="molecule type" value="Genomic_DNA"/>
</dbReference>
<evidence type="ECO:0000313" key="3">
    <source>
        <dbReference type="EMBL" id="XDQ57624.1"/>
    </source>
</evidence>
<dbReference type="AlphaFoldDB" id="A0AB39RQX7"/>
<accession>A0AB39RQX7</accession>
<gene>
    <name evidence="3" type="ORF">AB5J53_41130</name>
</gene>
<dbReference type="SUPFAM" id="SSF54909">
    <property type="entry name" value="Dimeric alpha+beta barrel"/>
    <property type="match status" value="1"/>
</dbReference>
<dbReference type="InterPro" id="IPR005545">
    <property type="entry name" value="YCII"/>
</dbReference>
<dbReference type="PANTHER" id="PTHR37828:SF1">
    <property type="entry name" value="YCII-RELATED DOMAIN-CONTAINING PROTEIN"/>
    <property type="match status" value="1"/>
</dbReference>
<dbReference type="Pfam" id="PF03795">
    <property type="entry name" value="YCII"/>
    <property type="match status" value="1"/>
</dbReference>
<name>A0AB39RQX7_9ACTN</name>
<comment type="similarity">
    <text evidence="1">Belongs to the YciI family.</text>
</comment>
<feature type="domain" description="YCII-related" evidence="2">
    <location>
        <begin position="1"/>
        <end position="81"/>
    </location>
</feature>